<proteinExistence type="inferred from homology"/>
<feature type="binding site" evidence="16">
    <location>
        <position position="223"/>
    </location>
    <ligand>
        <name>substrate</name>
    </ligand>
</feature>
<evidence type="ECO:0000256" key="12">
    <source>
        <dbReference type="ARBA" id="ARBA00023295"/>
    </source>
</evidence>
<feature type="disulfide bond" evidence="15">
    <location>
        <begin position="464"/>
        <end position="499"/>
    </location>
</feature>
<feature type="active site" description="Nucleophile" evidence="13">
    <location>
        <position position="225"/>
    </location>
</feature>
<evidence type="ECO:0000313" key="20">
    <source>
        <dbReference type="Proteomes" id="UP000799439"/>
    </source>
</evidence>
<dbReference type="Proteomes" id="UP000799439">
    <property type="component" value="Unassembled WGS sequence"/>
</dbReference>
<dbReference type="GO" id="GO:0016052">
    <property type="term" value="P:carbohydrate catabolic process"/>
    <property type="evidence" value="ECO:0007669"/>
    <property type="project" value="InterPro"/>
</dbReference>
<keyword evidence="5" id="KW-0479">Metal-binding</keyword>
<keyword evidence="8" id="KW-0106">Calcium</keyword>
<dbReference type="PANTHER" id="PTHR10357">
    <property type="entry name" value="ALPHA-AMYLASE FAMILY MEMBER"/>
    <property type="match status" value="1"/>
</dbReference>
<dbReference type="Pfam" id="PF09260">
    <property type="entry name" value="A_amylase_dom_C"/>
    <property type="match status" value="1"/>
</dbReference>
<keyword evidence="11" id="KW-0119">Carbohydrate metabolism</keyword>
<evidence type="ECO:0000256" key="1">
    <source>
        <dbReference type="ARBA" id="ARBA00000548"/>
    </source>
</evidence>
<gene>
    <name evidence="19" type="ORF">K461DRAFT_227783</name>
</gene>
<dbReference type="InterPro" id="IPR013780">
    <property type="entry name" value="Glyco_hydro_b"/>
</dbReference>
<evidence type="ECO:0000256" key="7">
    <source>
        <dbReference type="ARBA" id="ARBA00022801"/>
    </source>
</evidence>
<evidence type="ECO:0000256" key="14">
    <source>
        <dbReference type="PIRSR" id="PIRSR001024-2"/>
    </source>
</evidence>
<evidence type="ECO:0000256" key="2">
    <source>
        <dbReference type="ARBA" id="ARBA00001913"/>
    </source>
</evidence>
<dbReference type="GO" id="GO:0005509">
    <property type="term" value="F:calcium ion binding"/>
    <property type="evidence" value="ECO:0007669"/>
    <property type="project" value="InterPro"/>
</dbReference>
<keyword evidence="20" id="KW-1185">Reference proteome</keyword>
<feature type="chain" id="PRO_5040439493" description="alpha-amylase" evidence="17">
    <location>
        <begin position="18"/>
        <end position="501"/>
    </location>
</feature>
<evidence type="ECO:0000256" key="17">
    <source>
        <dbReference type="SAM" id="SignalP"/>
    </source>
</evidence>
<feature type="signal peptide" evidence="17">
    <location>
        <begin position="1"/>
        <end position="17"/>
    </location>
</feature>
<dbReference type="FunFam" id="3.20.20.80:FF:000120">
    <property type="entry name" value="Alpha-amylase A"/>
    <property type="match status" value="1"/>
</dbReference>
<comment type="caution">
    <text evidence="19">The sequence shown here is derived from an EMBL/GenBank/DDBJ whole genome shotgun (WGS) entry which is preliminary data.</text>
</comment>
<evidence type="ECO:0000256" key="15">
    <source>
        <dbReference type="PIRSR" id="PIRSR001024-4"/>
    </source>
</evidence>
<organism evidence="19 20">
    <name type="scientific">Myriangium duriaei CBS 260.36</name>
    <dbReference type="NCBI Taxonomy" id="1168546"/>
    <lineage>
        <taxon>Eukaryota</taxon>
        <taxon>Fungi</taxon>
        <taxon>Dikarya</taxon>
        <taxon>Ascomycota</taxon>
        <taxon>Pezizomycotina</taxon>
        <taxon>Dothideomycetes</taxon>
        <taxon>Dothideomycetidae</taxon>
        <taxon>Myriangiales</taxon>
        <taxon>Myriangiaceae</taxon>
        <taxon>Myriangium</taxon>
    </lineage>
</organism>
<feature type="disulfide bond" evidence="15">
    <location>
        <begin position="47"/>
        <end position="55"/>
    </location>
</feature>
<dbReference type="EMBL" id="ML996088">
    <property type="protein sequence ID" value="KAF2151438.1"/>
    <property type="molecule type" value="Genomic_DNA"/>
</dbReference>
<feature type="binding site" evidence="16">
    <location>
        <position position="368"/>
    </location>
    <ligand>
        <name>substrate</name>
    </ligand>
</feature>
<dbReference type="PANTHER" id="PTHR10357:SF215">
    <property type="entry name" value="ALPHA-AMYLASE 1"/>
    <property type="match status" value="1"/>
</dbReference>
<comment type="catalytic activity">
    <reaction evidence="1">
        <text>Endohydrolysis of (1-&gt;4)-alpha-D-glucosidic linkages in polysaccharides containing three or more (1-&gt;4)-alpha-linked D-glucose units.</text>
        <dbReference type="EC" id="3.2.1.1"/>
    </reaction>
</comment>
<dbReference type="EC" id="3.2.1.1" evidence="4"/>
<feature type="binding site" evidence="16">
    <location>
        <position position="100"/>
    </location>
    <ligand>
        <name>substrate</name>
    </ligand>
</feature>
<evidence type="ECO:0000256" key="11">
    <source>
        <dbReference type="ARBA" id="ARBA00023277"/>
    </source>
</evidence>
<dbReference type="Gene3D" id="2.60.40.1180">
    <property type="entry name" value="Golgi alpha-mannosidase II"/>
    <property type="match status" value="1"/>
</dbReference>
<evidence type="ECO:0000256" key="16">
    <source>
        <dbReference type="PIRSR" id="PIRSR001024-5"/>
    </source>
</evidence>
<feature type="binding site" evidence="16">
    <location>
        <position position="253"/>
    </location>
    <ligand>
        <name>substrate</name>
    </ligand>
</feature>
<keyword evidence="7 19" id="KW-0378">Hydrolase</keyword>
<dbReference type="Gene3D" id="3.20.20.80">
    <property type="entry name" value="Glycosidases"/>
    <property type="match status" value="1"/>
</dbReference>
<feature type="binding site" evidence="16">
    <location>
        <position position="316"/>
    </location>
    <ligand>
        <name>substrate</name>
    </ligand>
</feature>
<dbReference type="OrthoDB" id="204980at2759"/>
<dbReference type="AlphaFoldDB" id="A0A9P4MFS1"/>
<keyword evidence="6 17" id="KW-0732">Signal</keyword>
<protein>
    <recommendedName>
        <fullName evidence="4">alpha-amylase</fullName>
        <ecNumber evidence="4">3.2.1.1</ecNumber>
    </recommendedName>
</protein>
<feature type="disulfide bond" evidence="15">
    <location>
        <begin position="168"/>
        <end position="183"/>
    </location>
</feature>
<feature type="disulfide bond" evidence="15">
    <location>
        <begin position="259"/>
        <end position="302"/>
    </location>
</feature>
<evidence type="ECO:0000256" key="8">
    <source>
        <dbReference type="ARBA" id="ARBA00022837"/>
    </source>
</evidence>
<dbReference type="InterPro" id="IPR017853">
    <property type="entry name" value="GH"/>
</dbReference>
<evidence type="ECO:0000259" key="18">
    <source>
        <dbReference type="SMART" id="SM00642"/>
    </source>
</evidence>
<evidence type="ECO:0000256" key="4">
    <source>
        <dbReference type="ARBA" id="ARBA00012595"/>
    </source>
</evidence>
<dbReference type="CDD" id="cd11319">
    <property type="entry name" value="AmyAc_euk_AmyA"/>
    <property type="match status" value="1"/>
</dbReference>
<evidence type="ECO:0000313" key="19">
    <source>
        <dbReference type="EMBL" id="KAF2151438.1"/>
    </source>
</evidence>
<dbReference type="InterPro" id="IPR006047">
    <property type="entry name" value="GH13_cat_dom"/>
</dbReference>
<evidence type="ECO:0000256" key="6">
    <source>
        <dbReference type="ARBA" id="ARBA00022729"/>
    </source>
</evidence>
<feature type="site" description="Transition state stabilizer" evidence="14">
    <location>
        <position position="316"/>
    </location>
</feature>
<feature type="active site" description="Proton donor" evidence="13">
    <location>
        <position position="249"/>
    </location>
</feature>
<evidence type="ECO:0000256" key="5">
    <source>
        <dbReference type="ARBA" id="ARBA00022723"/>
    </source>
</evidence>
<dbReference type="Pfam" id="PF00128">
    <property type="entry name" value="Alpha-amylase"/>
    <property type="match status" value="1"/>
</dbReference>
<evidence type="ECO:0000256" key="13">
    <source>
        <dbReference type="PIRSR" id="PIRSR001024-1"/>
    </source>
</evidence>
<dbReference type="InterPro" id="IPR015340">
    <property type="entry name" value="A_amylase_C_dom"/>
</dbReference>
<dbReference type="PIRSF" id="PIRSF001024">
    <property type="entry name" value="Alph-amyl_fung"/>
    <property type="match status" value="1"/>
</dbReference>
<comment type="similarity">
    <text evidence="3">Belongs to the glycosyl hydrolase 13 family.</text>
</comment>
<dbReference type="SUPFAM" id="SSF51011">
    <property type="entry name" value="Glycosyl hydrolase domain"/>
    <property type="match status" value="1"/>
</dbReference>
<sequence length="501" mass="53905">MLVSLLSSLALAGVTIAATADQWRTRSIYQVLTDRYARDDGSITASCITGNRQYCGGTFEGLANHLDYIQDLGFDAVWISPVTKNIEGQTAYGEAFHGYWQTDLYSINSHFGSPADLKNLSNALHERGMYLMVDIVPNHNGWNGAPSTVDFSSFNPFNSPDDYHLPYCSVTYDFSNTTNTLDCWLGDQNVPLPDLKTEAPNVAQGYQTWIKELVSNYSIDGLRIDTAIYIDSDFWSGFEEAAGVYMVGEVFNGDPSFSCPYQNYLPGILNFPNYYSANSAFSSTTGSISGLASSITKMQSTCKDVTVLGSFTENHDVPRFAFGQSDWSLAKNLLAYTILGDGIPIVYQGQEQHYAAMGSTNGNDPYNREALWYSGYNTQAQLAVLVKAVNAIRAHAGSTDSAYWTSKTSVVQSDSHNIVLSRGSAGKQVLAVLTNVGSGAGNSNLQINNSGYTQGTVVQDAVACGKATVGSGGSMNVAINGGVPSVYYPVSLLKGSGICGN</sequence>
<dbReference type="SMART" id="SM00642">
    <property type="entry name" value="Aamy"/>
    <property type="match status" value="1"/>
</dbReference>
<keyword evidence="12" id="KW-0326">Glycosidase</keyword>
<evidence type="ECO:0000256" key="3">
    <source>
        <dbReference type="ARBA" id="ARBA00008061"/>
    </source>
</evidence>
<dbReference type="GO" id="GO:0004556">
    <property type="term" value="F:alpha-amylase activity"/>
    <property type="evidence" value="ECO:0007669"/>
    <property type="project" value="UniProtKB-EC"/>
</dbReference>
<comment type="cofactor">
    <cofactor evidence="2">
        <name>Ca(2+)</name>
        <dbReference type="ChEBI" id="CHEBI:29108"/>
    </cofactor>
</comment>
<accession>A0A9P4MFS1</accession>
<keyword evidence="9 15" id="KW-1015">Disulfide bond</keyword>
<reference evidence="19" key="1">
    <citation type="journal article" date="2020" name="Stud. Mycol.">
        <title>101 Dothideomycetes genomes: a test case for predicting lifestyles and emergence of pathogens.</title>
        <authorList>
            <person name="Haridas S."/>
            <person name="Albert R."/>
            <person name="Binder M."/>
            <person name="Bloem J."/>
            <person name="Labutti K."/>
            <person name="Salamov A."/>
            <person name="Andreopoulos B."/>
            <person name="Baker S."/>
            <person name="Barry K."/>
            <person name="Bills G."/>
            <person name="Bluhm B."/>
            <person name="Cannon C."/>
            <person name="Castanera R."/>
            <person name="Culley D."/>
            <person name="Daum C."/>
            <person name="Ezra D."/>
            <person name="Gonzalez J."/>
            <person name="Henrissat B."/>
            <person name="Kuo A."/>
            <person name="Liang C."/>
            <person name="Lipzen A."/>
            <person name="Lutzoni F."/>
            <person name="Magnuson J."/>
            <person name="Mondo S."/>
            <person name="Nolan M."/>
            <person name="Ohm R."/>
            <person name="Pangilinan J."/>
            <person name="Park H.-J."/>
            <person name="Ramirez L."/>
            <person name="Alfaro M."/>
            <person name="Sun H."/>
            <person name="Tritt A."/>
            <person name="Yoshinaga Y."/>
            <person name="Zwiers L.-H."/>
            <person name="Turgeon B."/>
            <person name="Goodwin S."/>
            <person name="Spatafora J."/>
            <person name="Crous P."/>
            <person name="Grigoriev I."/>
        </authorList>
    </citation>
    <scope>NUCLEOTIDE SEQUENCE</scope>
    <source>
        <strain evidence="19">CBS 260.36</strain>
    </source>
</reference>
<dbReference type="SUPFAM" id="SSF51445">
    <property type="entry name" value="(Trans)glycosidases"/>
    <property type="match status" value="1"/>
</dbReference>
<evidence type="ECO:0000256" key="10">
    <source>
        <dbReference type="ARBA" id="ARBA00023180"/>
    </source>
</evidence>
<evidence type="ECO:0000256" key="9">
    <source>
        <dbReference type="ARBA" id="ARBA00023157"/>
    </source>
</evidence>
<dbReference type="InterPro" id="IPR013777">
    <property type="entry name" value="A-amylase-like"/>
</dbReference>
<feature type="binding site" evidence="16">
    <location>
        <position position="139"/>
    </location>
    <ligand>
        <name>substrate</name>
    </ligand>
</feature>
<keyword evidence="10" id="KW-0325">Glycoprotein</keyword>
<name>A0A9P4MFS1_9PEZI</name>
<feature type="domain" description="Glycosyl hydrolase family 13 catalytic" evidence="18">
    <location>
        <begin position="30"/>
        <end position="393"/>
    </location>
</feature>